<feature type="domain" description="DUF6788" evidence="2">
    <location>
        <begin position="23"/>
        <end position="67"/>
    </location>
</feature>
<organism evidence="3 4">
    <name type="scientific">Actibacterium lipolyticum</name>
    <dbReference type="NCBI Taxonomy" id="1524263"/>
    <lineage>
        <taxon>Bacteria</taxon>
        <taxon>Pseudomonadati</taxon>
        <taxon>Pseudomonadota</taxon>
        <taxon>Alphaproteobacteria</taxon>
        <taxon>Rhodobacterales</taxon>
        <taxon>Roseobacteraceae</taxon>
        <taxon>Actibacterium</taxon>
    </lineage>
</organism>
<dbReference type="InterPro" id="IPR058575">
    <property type="entry name" value="NTP_transf_8_dom"/>
</dbReference>
<dbReference type="AlphaFoldDB" id="A0A238L7I7"/>
<gene>
    <name evidence="3" type="ORF">COL8621_03585</name>
</gene>
<dbReference type="RefSeq" id="WP_093968758.1">
    <property type="nucleotide sequence ID" value="NZ_FXYE01000004.1"/>
</dbReference>
<name>A0A238L7I7_9RHOB</name>
<evidence type="ECO:0000259" key="1">
    <source>
        <dbReference type="Pfam" id="PF12281"/>
    </source>
</evidence>
<dbReference type="OrthoDB" id="5469612at2"/>
<evidence type="ECO:0008006" key="5">
    <source>
        <dbReference type="Google" id="ProtNLM"/>
    </source>
</evidence>
<dbReference type="Pfam" id="PF12281">
    <property type="entry name" value="NTP_transf_8"/>
    <property type="match status" value="1"/>
</dbReference>
<proteinExistence type="predicted"/>
<reference evidence="4" key="1">
    <citation type="submission" date="2017-05" db="EMBL/GenBank/DDBJ databases">
        <authorList>
            <person name="Rodrigo-Torres L."/>
            <person name="Arahal R. D."/>
            <person name="Lucena T."/>
        </authorList>
    </citation>
    <scope>NUCLEOTIDE SEQUENCE [LARGE SCALE GENOMIC DNA]</scope>
    <source>
        <strain evidence="4">CECT 8621</strain>
    </source>
</reference>
<keyword evidence="4" id="KW-1185">Reference proteome</keyword>
<dbReference type="InterPro" id="IPR046738">
    <property type="entry name" value="DUF6788"/>
</dbReference>
<evidence type="ECO:0000313" key="4">
    <source>
        <dbReference type="Proteomes" id="UP000202922"/>
    </source>
</evidence>
<feature type="domain" description="Nucleotidyltransferase-like" evidence="1">
    <location>
        <begin position="106"/>
        <end position="310"/>
    </location>
</feature>
<sequence length="337" mass="37367">MTIARHSAIAHAAYHDLLRSLMDDAVADLRGTPTRVERNGRVYWYDSYRVGSDVRKHYIGEDSDALRDRLSRHAALKANLETRRRSRARLVRLLRAEGFMSLDAATGSLLSAMAAAGVFRLGGTIVGTHAFRLYEGELGVRFGADQAAQTDDIDIASFERLSLALGDVTAPTVSDVLTDFSFDPVPGLEPGKTWRWRQSRGDTLVEFLTPSFGADEGRRPLPALGVEAQALHHLNYLIAEPIKAAILYRSGVMVQIPRPERFAIHKLIVADRRKGRDALKASKDRRQAGFLISVLAEDRPDDLQDAYEDAQSRGPKWRERIAASLERMPNAKAALAV</sequence>
<accession>A0A238L7I7</accession>
<dbReference type="Pfam" id="PF20586">
    <property type="entry name" value="DUF6788"/>
    <property type="match status" value="1"/>
</dbReference>
<dbReference type="PIRSF" id="PIRSF031854">
    <property type="entry name" value="UCP031854"/>
    <property type="match status" value="1"/>
</dbReference>
<dbReference type="Proteomes" id="UP000202922">
    <property type="component" value="Unassembled WGS sequence"/>
</dbReference>
<evidence type="ECO:0000259" key="2">
    <source>
        <dbReference type="Pfam" id="PF20586"/>
    </source>
</evidence>
<protein>
    <recommendedName>
        <fullName evidence="5">Nucleotidyltransferase</fullName>
    </recommendedName>
</protein>
<dbReference type="EMBL" id="FXYE01000004">
    <property type="protein sequence ID" value="SMX51055.1"/>
    <property type="molecule type" value="Genomic_DNA"/>
</dbReference>
<dbReference type="InterPro" id="IPR022550">
    <property type="entry name" value="NTP_transf_8"/>
</dbReference>
<evidence type="ECO:0000313" key="3">
    <source>
        <dbReference type="EMBL" id="SMX51055.1"/>
    </source>
</evidence>